<feature type="non-terminal residue" evidence="1">
    <location>
        <position position="1"/>
    </location>
</feature>
<dbReference type="EMBL" id="CAJOAY010016087">
    <property type="protein sequence ID" value="CAF4296817.1"/>
    <property type="molecule type" value="Genomic_DNA"/>
</dbReference>
<comment type="caution">
    <text evidence="1">The sequence shown here is derived from an EMBL/GenBank/DDBJ whole genome shotgun (WGS) entry which is preliminary data.</text>
</comment>
<gene>
    <name evidence="1" type="ORF">OKA104_LOCUS46001</name>
</gene>
<name>A0A820HT05_9BILA</name>
<dbReference type="Proteomes" id="UP000663881">
    <property type="component" value="Unassembled WGS sequence"/>
</dbReference>
<proteinExistence type="predicted"/>
<sequence>TSWLEYTTNKKGQQIPAVVKQVFPADLDCHLPTHAYFDVEKFQDELYKFDIKCDVVRENWRYIILVDKDTPTGPFTMDLIEPHVALTHDRIDFDVNNLSLEKDFTRDLAMRVDIQQKPYSIELEQIVDNIKNKRFQVLRPIDTQVKERITKMTTIRGWTQSGQPSEFIPHPPPKYYSLLY</sequence>
<accession>A0A820HT05</accession>
<protein>
    <submittedName>
        <fullName evidence="1">Uncharacterized protein</fullName>
    </submittedName>
</protein>
<evidence type="ECO:0000313" key="1">
    <source>
        <dbReference type="EMBL" id="CAF4296817.1"/>
    </source>
</evidence>
<dbReference type="AlphaFoldDB" id="A0A820HT05"/>
<organism evidence="1 2">
    <name type="scientific">Adineta steineri</name>
    <dbReference type="NCBI Taxonomy" id="433720"/>
    <lineage>
        <taxon>Eukaryota</taxon>
        <taxon>Metazoa</taxon>
        <taxon>Spiralia</taxon>
        <taxon>Gnathifera</taxon>
        <taxon>Rotifera</taxon>
        <taxon>Eurotatoria</taxon>
        <taxon>Bdelloidea</taxon>
        <taxon>Adinetida</taxon>
        <taxon>Adinetidae</taxon>
        <taxon>Adineta</taxon>
    </lineage>
</organism>
<evidence type="ECO:0000313" key="2">
    <source>
        <dbReference type="Proteomes" id="UP000663881"/>
    </source>
</evidence>
<reference evidence="1" key="1">
    <citation type="submission" date="2021-02" db="EMBL/GenBank/DDBJ databases">
        <authorList>
            <person name="Nowell W R."/>
        </authorList>
    </citation>
    <scope>NUCLEOTIDE SEQUENCE</scope>
</reference>